<comment type="subcellular location">
    <subcellularLocation>
        <location evidence="1">Membrane</location>
        <topology evidence="1">Single-pass type II membrane protein</topology>
    </subcellularLocation>
</comment>
<evidence type="ECO:0000259" key="8">
    <source>
        <dbReference type="Pfam" id="PF02434"/>
    </source>
</evidence>
<protein>
    <submittedName>
        <fullName evidence="9">Putative Beta-1,3-glucosyltransferase</fullName>
    </submittedName>
</protein>
<evidence type="ECO:0000313" key="10">
    <source>
        <dbReference type="Proteomes" id="UP000037510"/>
    </source>
</evidence>
<comment type="caution">
    <text evidence="9">The sequence shown here is derived from an EMBL/GenBank/DDBJ whole genome shotgun (WGS) entry which is preliminary data.</text>
</comment>
<dbReference type="Pfam" id="PF02434">
    <property type="entry name" value="Fringe"/>
    <property type="match status" value="1"/>
</dbReference>
<evidence type="ECO:0000256" key="6">
    <source>
        <dbReference type="ARBA" id="ARBA00022989"/>
    </source>
</evidence>
<sequence length="713" mass="78880">MYTYSLTSLRKGMILNKDSRNVVFTIISQPEPHHASKAAVLKQDIESQVMQLEKPEPHHASMAASLKQDIESQVMQLENPEPRHASMAAVLKQDIESQVMQLEKPEPHHASMAASLKQDIESQVMQLEKSEPHHASMAAGLKQNIDSQVMQLEKSKPHHASMAAGLKQDIDSQVMQLEKSEPHHASMAAGLKQDIDSQVMQLEKSEPHHASMAAGLKQDIDSQVMQLEKSEPHHTSMAAGLKQDIASQVMQIEKRLPNLHLTHEEFPFPGAWAIRPLLGPLNATHAGGDVRWVFFLEAHTAVRCDKLFAALEAADKQEDTMWIGYPLSDEEPTIIHHFEIFEELEEKGGFVYPNVASGFAMRLKLIETLLKQIKRGIRELPTYWTIDPGYELAKLVYGDARDPGPLLTPDLSFCMVSGDNCATYPKQFETCVIKTWSGFHETRAGVVKRTWGQHVTNLQFYSDKDGYDYITGGGGTVFSVRAAESQSRCVCVGLSVPDDMTLCYDYITGGGGTVFIVRAAESQSRCVCVGLSVPDDMTLCYDYITGGGGTVFSVRAAESQSRCVCVGLSVPDDMTLCYDYITGGGGTVFSVRAAESQSRCVCVGLSVPDDMTLGECATHRHNVSVTHSSLFHQARPQDYAREVLAQDRPVSFHRHSSPGPLKSGWRKEINLKNQLSVEITGVNSSIGEKQNKYLIREINNGILPWYNANSDKP</sequence>
<evidence type="ECO:0000256" key="7">
    <source>
        <dbReference type="ARBA" id="ARBA00023136"/>
    </source>
</evidence>
<name>A0A0L7LNF4_OPEBR</name>
<keyword evidence="6" id="KW-1133">Transmembrane helix</keyword>
<dbReference type="GO" id="GO:0016757">
    <property type="term" value="F:glycosyltransferase activity"/>
    <property type="evidence" value="ECO:0007669"/>
    <property type="project" value="UniProtKB-KW"/>
</dbReference>
<dbReference type="AlphaFoldDB" id="A0A0L7LNF4"/>
<evidence type="ECO:0000256" key="5">
    <source>
        <dbReference type="ARBA" id="ARBA00022968"/>
    </source>
</evidence>
<evidence type="ECO:0000313" key="9">
    <source>
        <dbReference type="EMBL" id="KOB77073.1"/>
    </source>
</evidence>
<keyword evidence="10" id="KW-1185">Reference proteome</keyword>
<keyword evidence="5" id="KW-0735">Signal-anchor</keyword>
<gene>
    <name evidence="9" type="ORF">OBRU01_04953</name>
</gene>
<dbReference type="GO" id="GO:0016020">
    <property type="term" value="C:membrane"/>
    <property type="evidence" value="ECO:0007669"/>
    <property type="project" value="UniProtKB-SubCell"/>
</dbReference>
<reference evidence="9 10" key="1">
    <citation type="journal article" date="2015" name="Genome Biol. Evol.">
        <title>The genome of winter moth (Operophtera brumata) provides a genomic perspective on sexual dimorphism and phenology.</title>
        <authorList>
            <person name="Derks M.F."/>
            <person name="Smit S."/>
            <person name="Salis L."/>
            <person name="Schijlen E."/>
            <person name="Bossers A."/>
            <person name="Mateman C."/>
            <person name="Pijl A.S."/>
            <person name="de Ridder D."/>
            <person name="Groenen M.A."/>
            <person name="Visser M.E."/>
            <person name="Megens H.J."/>
        </authorList>
    </citation>
    <scope>NUCLEOTIDE SEQUENCE [LARGE SCALE GENOMIC DNA]</scope>
    <source>
        <strain evidence="9">WM2013NL</strain>
        <tissue evidence="9">Head and thorax</tissue>
    </source>
</reference>
<evidence type="ECO:0000256" key="4">
    <source>
        <dbReference type="ARBA" id="ARBA00022692"/>
    </source>
</evidence>
<keyword evidence="7" id="KW-0472">Membrane</keyword>
<keyword evidence="4" id="KW-0812">Transmembrane</keyword>
<dbReference type="EMBL" id="JTDY01000458">
    <property type="protein sequence ID" value="KOB77073.1"/>
    <property type="molecule type" value="Genomic_DNA"/>
</dbReference>
<evidence type="ECO:0000256" key="1">
    <source>
        <dbReference type="ARBA" id="ARBA00004606"/>
    </source>
</evidence>
<keyword evidence="3 9" id="KW-0808">Transferase</keyword>
<dbReference type="STRING" id="104452.A0A0L7LNF4"/>
<dbReference type="Gene3D" id="3.90.550.50">
    <property type="match status" value="1"/>
</dbReference>
<evidence type="ECO:0000256" key="3">
    <source>
        <dbReference type="ARBA" id="ARBA00022679"/>
    </source>
</evidence>
<evidence type="ECO:0000256" key="2">
    <source>
        <dbReference type="ARBA" id="ARBA00022676"/>
    </source>
</evidence>
<keyword evidence="2" id="KW-0328">Glycosyltransferase</keyword>
<dbReference type="Proteomes" id="UP000037510">
    <property type="component" value="Unassembled WGS sequence"/>
</dbReference>
<accession>A0A0L7LNF4</accession>
<proteinExistence type="predicted"/>
<organism evidence="9 10">
    <name type="scientific">Operophtera brumata</name>
    <name type="common">Winter moth</name>
    <name type="synonym">Phalaena brumata</name>
    <dbReference type="NCBI Taxonomy" id="104452"/>
    <lineage>
        <taxon>Eukaryota</taxon>
        <taxon>Metazoa</taxon>
        <taxon>Ecdysozoa</taxon>
        <taxon>Arthropoda</taxon>
        <taxon>Hexapoda</taxon>
        <taxon>Insecta</taxon>
        <taxon>Pterygota</taxon>
        <taxon>Neoptera</taxon>
        <taxon>Endopterygota</taxon>
        <taxon>Lepidoptera</taxon>
        <taxon>Glossata</taxon>
        <taxon>Ditrysia</taxon>
        <taxon>Geometroidea</taxon>
        <taxon>Geometridae</taxon>
        <taxon>Larentiinae</taxon>
        <taxon>Operophtera</taxon>
    </lineage>
</organism>
<dbReference type="InterPro" id="IPR003378">
    <property type="entry name" value="Fringe-like_glycosylTrfase"/>
</dbReference>
<feature type="domain" description="Fringe-like glycosyltransferase" evidence="8">
    <location>
        <begin position="577"/>
        <end position="656"/>
    </location>
</feature>